<dbReference type="AlphaFoldDB" id="A0A3P6XS93"/>
<sequence length="86" mass="9855">MMDNRAMVFVLRKFKLTDQISSILPVNEGISSKYFSVEYGNNMKSTFWEASTLAPTNYTTSAHCFIEKCHPTFQYVSKIPACHLHT</sequence>
<protein>
    <submittedName>
        <fullName evidence="1">Uncharacterized protein</fullName>
    </submittedName>
</protein>
<evidence type="ECO:0000313" key="2">
    <source>
        <dbReference type="Proteomes" id="UP000274504"/>
    </source>
</evidence>
<dbReference type="Proteomes" id="UP000274504">
    <property type="component" value="Unassembled WGS sequence"/>
</dbReference>
<dbReference type="EMBL" id="UYSG01000081">
    <property type="protein sequence ID" value="VDL16954.1"/>
    <property type="molecule type" value="Genomic_DNA"/>
</dbReference>
<name>A0A3P6XS93_HYMDI</name>
<reference evidence="1 2" key="1">
    <citation type="submission" date="2018-11" db="EMBL/GenBank/DDBJ databases">
        <authorList>
            <consortium name="Pathogen Informatics"/>
        </authorList>
    </citation>
    <scope>NUCLEOTIDE SEQUENCE [LARGE SCALE GENOMIC DNA]</scope>
</reference>
<evidence type="ECO:0000313" key="1">
    <source>
        <dbReference type="EMBL" id="VDL16954.1"/>
    </source>
</evidence>
<proteinExistence type="predicted"/>
<organism evidence="1 2">
    <name type="scientific">Hymenolepis diminuta</name>
    <name type="common">Rat tapeworm</name>
    <dbReference type="NCBI Taxonomy" id="6216"/>
    <lineage>
        <taxon>Eukaryota</taxon>
        <taxon>Metazoa</taxon>
        <taxon>Spiralia</taxon>
        <taxon>Lophotrochozoa</taxon>
        <taxon>Platyhelminthes</taxon>
        <taxon>Cestoda</taxon>
        <taxon>Eucestoda</taxon>
        <taxon>Cyclophyllidea</taxon>
        <taxon>Hymenolepididae</taxon>
        <taxon>Hymenolepis</taxon>
    </lineage>
</organism>
<accession>A0A3P6XS93</accession>
<gene>
    <name evidence="1" type="ORF">HDID_LOCUS609</name>
</gene>